<dbReference type="Proteomes" id="UP001156666">
    <property type="component" value="Unassembled WGS sequence"/>
</dbReference>
<keyword evidence="3" id="KW-1185">Reference proteome</keyword>
<reference evidence="2" key="1">
    <citation type="journal article" date="2014" name="Int. J. Syst. Evol. Microbiol.">
        <title>Complete genome sequence of Corynebacterium casei LMG S-19264T (=DSM 44701T), isolated from a smear-ripened cheese.</title>
        <authorList>
            <consortium name="US DOE Joint Genome Institute (JGI-PGF)"/>
            <person name="Walter F."/>
            <person name="Albersmeier A."/>
            <person name="Kalinowski J."/>
            <person name="Ruckert C."/>
        </authorList>
    </citation>
    <scope>NUCLEOTIDE SEQUENCE</scope>
    <source>
        <strain evidence="2">NBRC 108769</strain>
    </source>
</reference>
<proteinExistence type="predicted"/>
<evidence type="ECO:0000313" key="2">
    <source>
        <dbReference type="EMBL" id="GLR15810.1"/>
    </source>
</evidence>
<gene>
    <name evidence="2" type="ORF">GCM10007940_04250</name>
</gene>
<protein>
    <recommendedName>
        <fullName evidence="4">Outer membrane protein beta-barrel domain-containing protein</fullName>
    </recommendedName>
</protein>
<dbReference type="EMBL" id="BSOH01000001">
    <property type="protein sequence ID" value="GLR15810.1"/>
    <property type="molecule type" value="Genomic_DNA"/>
</dbReference>
<keyword evidence="1" id="KW-0732">Signal</keyword>
<organism evidence="2 3">
    <name type="scientific">Portibacter lacus</name>
    <dbReference type="NCBI Taxonomy" id="1099794"/>
    <lineage>
        <taxon>Bacteria</taxon>
        <taxon>Pseudomonadati</taxon>
        <taxon>Bacteroidota</taxon>
        <taxon>Saprospiria</taxon>
        <taxon>Saprospirales</taxon>
        <taxon>Haliscomenobacteraceae</taxon>
        <taxon>Portibacter</taxon>
    </lineage>
</organism>
<reference evidence="2" key="2">
    <citation type="submission" date="2023-01" db="EMBL/GenBank/DDBJ databases">
        <title>Draft genome sequence of Portibacter lacus strain NBRC 108769.</title>
        <authorList>
            <person name="Sun Q."/>
            <person name="Mori K."/>
        </authorList>
    </citation>
    <scope>NUCLEOTIDE SEQUENCE</scope>
    <source>
        <strain evidence="2">NBRC 108769</strain>
    </source>
</reference>
<dbReference type="AlphaFoldDB" id="A0AA37WE43"/>
<evidence type="ECO:0000313" key="3">
    <source>
        <dbReference type="Proteomes" id="UP001156666"/>
    </source>
</evidence>
<evidence type="ECO:0008006" key="4">
    <source>
        <dbReference type="Google" id="ProtNLM"/>
    </source>
</evidence>
<name>A0AA37WE43_9BACT</name>
<feature type="chain" id="PRO_5041355179" description="Outer membrane protein beta-barrel domain-containing protein" evidence="1">
    <location>
        <begin position="21"/>
        <end position="409"/>
    </location>
</feature>
<sequence length="409" mass="47654">MFKKTLIHLCFLFFSLSVFGQINFKQGYYVNTTGEKVEGLISNSDWSDHPSVFYFKSSPESLNVELGINDAIEYGIEGQSKFQKHIVDIDRSLSSRVGMSNKRNPIFEKDTLFLSVVIEGSISLLKYESNQYFRYFYKETGKAPIQLIYKKYYKSSDQIGQNKEFQQQIKNLSVNGSMSDSEMGRIQYNERSLFRIFKELNEKNQTDYITFGEDKVNQKIQFYAVGGTRYLNNEIKEFANYYSGSVPYEFTFLMGLESELILPFKNNRWSLYFGSYFHRYSGEKEIEYSSRIIPKSVGTMNISYNTIELNFGVRNRVFINSRPVFYIFPAISLNFPINGTISFPEDNTYKINTCFNYNIGMGYNPTSKITIELSFSTLKDFLHKTEYQTEQQGIGLLVKYNLNRQKSSE</sequence>
<accession>A0AA37WE43</accession>
<evidence type="ECO:0000256" key="1">
    <source>
        <dbReference type="SAM" id="SignalP"/>
    </source>
</evidence>
<comment type="caution">
    <text evidence="2">The sequence shown here is derived from an EMBL/GenBank/DDBJ whole genome shotgun (WGS) entry which is preliminary data.</text>
</comment>
<feature type="signal peptide" evidence="1">
    <location>
        <begin position="1"/>
        <end position="20"/>
    </location>
</feature>